<evidence type="ECO:0000313" key="1">
    <source>
        <dbReference type="EMBL" id="AHC54877.1"/>
    </source>
</evidence>
<sequence>METKVCCKCMGDFPIENFYKDKRKKSGYTSRCKPCFSVVDVCVTLEKKGCSKCKEELDISCFSKDKGKKSGRASQCKTCMANPAEYIVPERKVCRGCDKELEISCFFKDKTKKTGHSSRCKACSSSNKESLKKAREKYLKSEKGVQRRAEYREKTKDTKREKTREWIKKKRKTDPAFRIKMCLRSRVNRSIQRGTKTAPTLELLGCTILELKEHISKQLPEGIFWEDHGKKFEIDHIVPVSAFDLLDPVQQRVCFHYTNLQPLSRKENLKKGAKFSDKELDALKERLSPEVSEKLERKKLVLTKEFLDFEKNYLKSFGKLWVWNKIPPSFFLKKKKRGENIGNVVSPGEKRCARCLEVKPVSEYHKRSTGKILYQSYCKTCIAAIKRQRAEASRS</sequence>
<accession>V9SGI5</accession>
<dbReference type="Proteomes" id="UP000232615">
    <property type="component" value="Segment"/>
</dbReference>
<evidence type="ECO:0000313" key="2">
    <source>
        <dbReference type="Proteomes" id="UP000232615"/>
    </source>
</evidence>
<keyword evidence="2" id="KW-1185">Reference proteome</keyword>
<proteinExistence type="predicted"/>
<organism evidence="1 2">
    <name type="scientific">Tunisvirus fontaine2</name>
    <dbReference type="NCBI Taxonomy" id="1421067"/>
    <lineage>
        <taxon>Viruses</taxon>
        <taxon>Varidnaviria</taxon>
        <taxon>Bamfordvirae</taxon>
        <taxon>Nucleocytoviricota</taxon>
        <taxon>Megaviricetes</taxon>
        <taxon>Pimascovirales</taxon>
        <taxon>Pimascovirales incertae sedis</taxon>
        <taxon>Marseilleviridae</taxon>
        <taxon>Losannavirus</taxon>
        <taxon>Losannavirus tunisense</taxon>
    </lineage>
</organism>
<gene>
    <name evidence="1" type="ORF">TNS_ORF159</name>
</gene>
<reference evidence="1 2" key="1">
    <citation type="journal article" date="2014" name="Arch. Virol.">
        <title>Complete genome sequence of Tunisvirus, a new member of the proposed family Marseilleviridae.</title>
        <authorList>
            <person name="Aherfi S."/>
            <person name="Boughalmi M."/>
            <person name="Pagnier I."/>
            <person name="Fournous G."/>
            <person name="La Scola B."/>
            <person name="Raoult D."/>
            <person name="Colson P."/>
        </authorList>
    </citation>
    <scope>NUCLEOTIDE SEQUENCE [LARGE SCALE GENOMIC DNA]</scope>
    <source>
        <strain evidence="1 2">U484</strain>
    </source>
</reference>
<dbReference type="EMBL" id="KF483846">
    <property type="protein sequence ID" value="AHC54877.1"/>
    <property type="molecule type" value="Genomic_DNA"/>
</dbReference>
<name>V9SGI5_9VIRU</name>
<protein>
    <submittedName>
        <fullName evidence="1">Putative prophage protein</fullName>
    </submittedName>
</protein>